<evidence type="ECO:0000313" key="1">
    <source>
        <dbReference type="EMBL" id="MBB6253147.1"/>
    </source>
</evidence>
<reference evidence="1 2" key="1">
    <citation type="submission" date="2020-08" db="EMBL/GenBank/DDBJ databases">
        <title>Genomic Encyclopedia of Type Strains, Phase IV (KMG-IV): sequencing the most valuable type-strain genomes for metagenomic binning, comparative biology and taxonomic classification.</title>
        <authorList>
            <person name="Goeker M."/>
        </authorList>
    </citation>
    <scope>NUCLEOTIDE SEQUENCE [LARGE SCALE GENOMIC DNA]</scope>
    <source>
        <strain evidence="1 2">DSM 22198</strain>
    </source>
</reference>
<organism evidence="1 2">
    <name type="scientific">Nitrospirillum iridis</name>
    <dbReference type="NCBI Taxonomy" id="765888"/>
    <lineage>
        <taxon>Bacteria</taxon>
        <taxon>Pseudomonadati</taxon>
        <taxon>Pseudomonadota</taxon>
        <taxon>Alphaproteobacteria</taxon>
        <taxon>Rhodospirillales</taxon>
        <taxon>Azospirillaceae</taxon>
        <taxon>Nitrospirillum</taxon>
    </lineage>
</organism>
<protein>
    <submittedName>
        <fullName evidence="1">DNA-directed RNA polymerase subunit RPC12/RpoP</fullName>
    </submittedName>
</protein>
<dbReference type="AlphaFoldDB" id="A0A7X0AZS0"/>
<sequence length="260" mass="28613">MSTTPGSGRREAEFTLPIGYTDDEGHTHRHAVLRKMTGKEEAILADRRNQRNGGKLVTELLHSCLVRLGDMPKNGSGPVEGMYSADRNFLLLKLRAITFGSELQANYTCPSCSESFQLVEDLDELPVRTLGDQEAIEDVVVELEDGYVDKDGTEHRALRLRLPTGADEAAVAPQMRQNASLGKNALLSRCLKSLGDLPRHRLEAIGPKILSELTLTDRRLIDRALNQAAPGVDLIRDISCPNCGNAFKSSLDMTNFLSQE</sequence>
<comment type="caution">
    <text evidence="1">The sequence shown here is derived from an EMBL/GenBank/DDBJ whole genome shotgun (WGS) entry which is preliminary data.</text>
</comment>
<dbReference type="Pfam" id="PF12322">
    <property type="entry name" value="T4_baseplate"/>
    <property type="match status" value="1"/>
</dbReference>
<keyword evidence="1" id="KW-0804">Transcription</keyword>
<proteinExistence type="predicted"/>
<name>A0A7X0AZS0_9PROT</name>
<dbReference type="Proteomes" id="UP000539175">
    <property type="component" value="Unassembled WGS sequence"/>
</dbReference>
<keyword evidence="2" id="KW-1185">Reference proteome</keyword>
<gene>
    <name evidence="1" type="ORF">FHS74_003716</name>
</gene>
<keyword evidence="1" id="KW-0240">DNA-directed RNA polymerase</keyword>
<accession>A0A7X0AZS0</accession>
<dbReference type="InterPro" id="IPR024364">
    <property type="entry name" value="Baseplate_phage_T4-like"/>
</dbReference>
<dbReference type="RefSeq" id="WP_184803257.1">
    <property type="nucleotide sequence ID" value="NZ_JACIIZ010000010.1"/>
</dbReference>
<dbReference type="EMBL" id="JACIIZ010000010">
    <property type="protein sequence ID" value="MBB6253147.1"/>
    <property type="molecule type" value="Genomic_DNA"/>
</dbReference>
<dbReference type="GO" id="GO:0000428">
    <property type="term" value="C:DNA-directed RNA polymerase complex"/>
    <property type="evidence" value="ECO:0007669"/>
    <property type="project" value="UniProtKB-KW"/>
</dbReference>
<evidence type="ECO:0000313" key="2">
    <source>
        <dbReference type="Proteomes" id="UP000539175"/>
    </source>
</evidence>